<feature type="transmembrane region" description="Helical" evidence="5">
    <location>
        <begin position="108"/>
        <end position="130"/>
    </location>
</feature>
<evidence type="ECO:0000313" key="8">
    <source>
        <dbReference type="Proteomes" id="UP001597118"/>
    </source>
</evidence>
<dbReference type="PROSITE" id="PS50850">
    <property type="entry name" value="MFS"/>
    <property type="match status" value="1"/>
</dbReference>
<evidence type="ECO:0000256" key="1">
    <source>
        <dbReference type="ARBA" id="ARBA00004141"/>
    </source>
</evidence>
<keyword evidence="8" id="KW-1185">Reference proteome</keyword>
<evidence type="ECO:0000256" key="5">
    <source>
        <dbReference type="SAM" id="Phobius"/>
    </source>
</evidence>
<feature type="transmembrane region" description="Helical" evidence="5">
    <location>
        <begin position="373"/>
        <end position="393"/>
    </location>
</feature>
<feature type="transmembrane region" description="Helical" evidence="5">
    <location>
        <begin position="142"/>
        <end position="161"/>
    </location>
</feature>
<feature type="transmembrane region" description="Helical" evidence="5">
    <location>
        <begin position="312"/>
        <end position="333"/>
    </location>
</feature>
<keyword evidence="4 5" id="KW-0472">Membrane</keyword>
<feature type="transmembrane region" description="Helical" evidence="5">
    <location>
        <begin position="167"/>
        <end position="187"/>
    </location>
</feature>
<dbReference type="CDD" id="cd17316">
    <property type="entry name" value="MFS_SV2_like"/>
    <property type="match status" value="1"/>
</dbReference>
<dbReference type="Pfam" id="PF07690">
    <property type="entry name" value="MFS_1"/>
    <property type="match status" value="1"/>
</dbReference>
<evidence type="ECO:0000256" key="3">
    <source>
        <dbReference type="ARBA" id="ARBA00022989"/>
    </source>
</evidence>
<name>A0ABW4IC01_9SPHI</name>
<comment type="caution">
    <text evidence="7">The sequence shown here is derived from an EMBL/GenBank/DDBJ whole genome shotgun (WGS) entry which is preliminary data.</text>
</comment>
<dbReference type="EMBL" id="JBHUDG010000006">
    <property type="protein sequence ID" value="MFD1629720.1"/>
    <property type="molecule type" value="Genomic_DNA"/>
</dbReference>
<comment type="subcellular location">
    <subcellularLocation>
        <location evidence="1">Membrane</location>
        <topology evidence="1">Multi-pass membrane protein</topology>
    </subcellularLocation>
</comment>
<gene>
    <name evidence="7" type="ORF">ACFSAH_07530</name>
</gene>
<feature type="transmembrane region" description="Helical" evidence="5">
    <location>
        <begin position="50"/>
        <end position="72"/>
    </location>
</feature>
<feature type="domain" description="Major facilitator superfamily (MFS) profile" evidence="6">
    <location>
        <begin position="14"/>
        <end position="399"/>
    </location>
</feature>
<evidence type="ECO:0000313" key="7">
    <source>
        <dbReference type="EMBL" id="MFD1629720.1"/>
    </source>
</evidence>
<dbReference type="Gene3D" id="1.20.1250.20">
    <property type="entry name" value="MFS general substrate transporter like domains"/>
    <property type="match status" value="2"/>
</dbReference>
<dbReference type="SUPFAM" id="SSF103473">
    <property type="entry name" value="MFS general substrate transporter"/>
    <property type="match status" value="1"/>
</dbReference>
<organism evidence="7 8">
    <name type="scientific">Pseudopedobacter beijingensis</name>
    <dbReference type="NCBI Taxonomy" id="1207056"/>
    <lineage>
        <taxon>Bacteria</taxon>
        <taxon>Pseudomonadati</taxon>
        <taxon>Bacteroidota</taxon>
        <taxon>Sphingobacteriia</taxon>
        <taxon>Sphingobacteriales</taxon>
        <taxon>Sphingobacteriaceae</taxon>
        <taxon>Pseudopedobacter</taxon>
    </lineage>
</organism>
<dbReference type="PANTHER" id="PTHR23508:SF10">
    <property type="entry name" value="CARBOXYLIC ACID TRANSPORTER PROTEIN HOMOLOG"/>
    <property type="match status" value="1"/>
</dbReference>
<accession>A0ABW4IC01</accession>
<feature type="transmembrane region" description="Helical" evidence="5">
    <location>
        <begin position="12"/>
        <end position="38"/>
    </location>
</feature>
<feature type="transmembrane region" description="Helical" evidence="5">
    <location>
        <begin position="287"/>
        <end position="306"/>
    </location>
</feature>
<feature type="transmembrane region" description="Helical" evidence="5">
    <location>
        <begin position="219"/>
        <end position="240"/>
    </location>
</feature>
<dbReference type="InterPro" id="IPR020846">
    <property type="entry name" value="MFS_dom"/>
</dbReference>
<protein>
    <submittedName>
        <fullName evidence="7">MFS transporter</fullName>
    </submittedName>
</protein>
<feature type="transmembrane region" description="Helical" evidence="5">
    <location>
        <begin position="84"/>
        <end position="102"/>
    </location>
</feature>
<proteinExistence type="predicted"/>
<evidence type="ECO:0000256" key="2">
    <source>
        <dbReference type="ARBA" id="ARBA00022692"/>
    </source>
</evidence>
<keyword evidence="2 5" id="KW-0812">Transmembrane</keyword>
<dbReference type="InterPro" id="IPR036259">
    <property type="entry name" value="MFS_trans_sf"/>
</dbReference>
<keyword evidence="3 5" id="KW-1133">Transmembrane helix</keyword>
<dbReference type="InterPro" id="IPR011701">
    <property type="entry name" value="MFS"/>
</dbReference>
<dbReference type="RefSeq" id="WP_379662101.1">
    <property type="nucleotide sequence ID" value="NZ_JBHUDG010000006.1"/>
</dbReference>
<dbReference type="PANTHER" id="PTHR23508">
    <property type="entry name" value="CARBOXYLIC ACID TRANSPORTER PROTEIN HOMOLOG"/>
    <property type="match status" value="1"/>
</dbReference>
<reference evidence="8" key="1">
    <citation type="journal article" date="2019" name="Int. J. Syst. Evol. Microbiol.">
        <title>The Global Catalogue of Microorganisms (GCM) 10K type strain sequencing project: providing services to taxonomists for standard genome sequencing and annotation.</title>
        <authorList>
            <consortium name="The Broad Institute Genomics Platform"/>
            <consortium name="The Broad Institute Genome Sequencing Center for Infectious Disease"/>
            <person name="Wu L."/>
            <person name="Ma J."/>
        </authorList>
    </citation>
    <scope>NUCLEOTIDE SEQUENCE [LARGE SCALE GENOMIC DNA]</scope>
    <source>
        <strain evidence="8">CCUG 53762</strain>
    </source>
</reference>
<evidence type="ECO:0000259" key="6">
    <source>
        <dbReference type="PROSITE" id="PS50850"/>
    </source>
</evidence>
<evidence type="ECO:0000256" key="4">
    <source>
        <dbReference type="ARBA" id="ARBA00023136"/>
    </source>
</evidence>
<dbReference type="Proteomes" id="UP001597118">
    <property type="component" value="Unassembled WGS sequence"/>
</dbReference>
<sequence>MDSPSGTKKNVTFLILVASLGYFVDMYDLVLFSVIRVASLKSIGVADADLLSVGVTLINSQMIGMLVGGLLWGIWGDKKGRLQVLFGSILMYSIANIANGFVTDVTTYAIIRFIAGVGLAGELGAGITLVTESMSKEKRGYGTMLVASIGLLGAVVAGLIGDKFAWQTAYFIGGGMGLILLVLRIGVFESGMFHKIQDKKVKKGDFMMILGNWKRFKKYLNCTLIALPTWFVVGILVTFAPEFGKELGATEPLSAGKGIMFTYLGISLGDVLSGLLSQYFKTRKKVVAGFLIATLVSVLIYLFTQNMTTEKFYLICVLLGLSTGFWVIFVTIASEQFGTNLRATVTTTVPNFIRGSLVVVTLSFEGLKAPLGIINAALVVGITCITIAFISVYNLEETYGKDLDYIEE</sequence>